<comment type="pathway">
    <text evidence="4">Carbohydrate degradation; glycolysis; D-glyceraldehyde 3-phosphate and glycerone phosphate from D-glucose: step 3/4.</text>
</comment>
<keyword evidence="6" id="KW-0963">Cytoplasm</keyword>
<dbReference type="InterPro" id="IPR035966">
    <property type="entry name" value="PKF_sf"/>
</dbReference>
<dbReference type="NCBIfam" id="TIGR02478">
    <property type="entry name" value="6PF1K_euk"/>
    <property type="match status" value="1"/>
</dbReference>
<dbReference type="Pfam" id="PF00365">
    <property type="entry name" value="PFK"/>
    <property type="match status" value="2"/>
</dbReference>
<dbReference type="UniPathway" id="UPA00109">
    <property type="reaction ID" value="UER00182"/>
</dbReference>
<evidence type="ECO:0000256" key="11">
    <source>
        <dbReference type="ARBA" id="ARBA00022777"/>
    </source>
</evidence>
<dbReference type="EMBL" id="VFPU01000001">
    <property type="protein sequence ID" value="TQM97564.1"/>
    <property type="molecule type" value="Genomic_DNA"/>
</dbReference>
<keyword evidence="8" id="KW-0808">Transferase</keyword>
<evidence type="ECO:0000256" key="3">
    <source>
        <dbReference type="ARBA" id="ARBA00004496"/>
    </source>
</evidence>
<dbReference type="PROSITE" id="PS00433">
    <property type="entry name" value="PHOSPHOFRUCTOKINASE"/>
    <property type="match status" value="2"/>
</dbReference>
<dbReference type="GO" id="GO:0061621">
    <property type="term" value="P:canonical glycolysis"/>
    <property type="evidence" value="ECO:0007669"/>
    <property type="project" value="TreeGrafter"/>
</dbReference>
<comment type="catalytic activity">
    <reaction evidence="16">
        <text>beta-D-fructose 6-phosphate + ATP = beta-D-fructose 1,6-bisphosphate + ADP + H(+)</text>
        <dbReference type="Rhea" id="RHEA:16109"/>
        <dbReference type="ChEBI" id="CHEBI:15378"/>
        <dbReference type="ChEBI" id="CHEBI:30616"/>
        <dbReference type="ChEBI" id="CHEBI:32966"/>
        <dbReference type="ChEBI" id="CHEBI:57634"/>
        <dbReference type="ChEBI" id="CHEBI:456216"/>
        <dbReference type="EC" id="2.7.1.11"/>
    </reaction>
</comment>
<evidence type="ECO:0000256" key="17">
    <source>
        <dbReference type="SAM" id="MobiDB-lite"/>
    </source>
</evidence>
<dbReference type="InterPro" id="IPR022953">
    <property type="entry name" value="ATP_PFK"/>
</dbReference>
<organism evidence="19 20">
    <name type="scientific">Ornithinimicrobium humiphilum</name>
    <dbReference type="NCBI Taxonomy" id="125288"/>
    <lineage>
        <taxon>Bacteria</taxon>
        <taxon>Bacillati</taxon>
        <taxon>Actinomycetota</taxon>
        <taxon>Actinomycetes</taxon>
        <taxon>Micrococcales</taxon>
        <taxon>Ornithinimicrobiaceae</taxon>
        <taxon>Ornithinimicrobium</taxon>
    </lineage>
</organism>
<keyword evidence="12" id="KW-0067">ATP-binding</keyword>
<evidence type="ECO:0000256" key="6">
    <source>
        <dbReference type="ARBA" id="ARBA00022490"/>
    </source>
</evidence>
<dbReference type="EC" id="2.7.1.11" evidence="5"/>
<feature type="region of interest" description="Disordered" evidence="17">
    <location>
        <begin position="394"/>
        <end position="425"/>
    </location>
</feature>
<dbReference type="RefSeq" id="WP_141819217.1">
    <property type="nucleotide sequence ID" value="NZ_BAAAIL010000002.1"/>
</dbReference>
<evidence type="ECO:0000256" key="10">
    <source>
        <dbReference type="ARBA" id="ARBA00022741"/>
    </source>
</evidence>
<sequence>MNAQVDPLPLAPVVAPAPGVRVGVLTSGGDSPGMNAAVRAVVRTTIAAGGEAYAVHEGWAGAVAGAGLLRPLDWDDVSGVLHRGGTVLGTARCPEFQTRDGLRAAARHLVGAGIDRLVVVGGDGSLRGAEELRQEWPGLLQELVAAGELSAPTAAAHPRLLVAGLVGSIDNDMAGTEMTIGADTALHRICDALDALRSTAASHQRTFVVEVMGRHCGYLALMAAVAGGADAVLVPEVPPAEGWQDLLVRRLTASRAAGLRDLIVIVAEGAVDRQGRRITSAEVGALLTERLGGEGSRVTILGHVQRGGRPSAYDRWMPTLLGHAAACEVLRDEDRPSVVVGVRGNRVAVTPLPEAVADVNAVRDATRRGDFAVARVARGRSFGSLSTAVDELCAPPESQGTLGDGETSSGSAVVGGPTAAAPDRRPRRIAVLHAGGPAPGMNAAVRALVRTAAVAGDTVLGVSGAVPGLVEGRLRPLGWAEVDDWVEAPGAELGSRRDVLEEVQAARVADVLREHRVDAVVLVGGMEAYRTGAVLQAAAGRHPALEIPVVCVPAAIDNHLPGADLSIGADTALNVVVEALDRLRVSGSATRRCFVVETLGGPSGYLPMMAGMAAGAERAYLPEDPVTVHRLAEDAAAMTRAFADGRRQWLVVRGEHASADYTTEVITRIFEAEGGDLFDVRATVLGHVQQGGTPTPFDRLLATRLARAALAEVDRQLGEGAVSSCAVGEVAGSLRLTPLARLEAELAPGADRPREQWWRQLEKVAARVATP</sequence>
<dbReference type="PRINTS" id="PR00476">
    <property type="entry name" value="PHFRCTKINASE"/>
</dbReference>
<dbReference type="InterPro" id="IPR009161">
    <property type="entry name" value="6-Pfructokinase_euk"/>
</dbReference>
<evidence type="ECO:0000256" key="16">
    <source>
        <dbReference type="ARBA" id="ARBA00048070"/>
    </source>
</evidence>
<comment type="function">
    <text evidence="2">Catalyzes the phosphorylation of D-fructose 6-phosphate to fructose 1,6-bisphosphate by ATP, the first committing step of glycolysis.</text>
</comment>
<dbReference type="GO" id="GO:0003872">
    <property type="term" value="F:6-phosphofructokinase activity"/>
    <property type="evidence" value="ECO:0007669"/>
    <property type="project" value="UniProtKB-EC"/>
</dbReference>
<keyword evidence="20" id="KW-1185">Reference proteome</keyword>
<feature type="compositionally biased region" description="Polar residues" evidence="17">
    <location>
        <begin position="398"/>
        <end position="411"/>
    </location>
</feature>
<evidence type="ECO:0000256" key="9">
    <source>
        <dbReference type="ARBA" id="ARBA00022723"/>
    </source>
</evidence>
<dbReference type="GO" id="GO:0030388">
    <property type="term" value="P:fructose 1,6-bisphosphate metabolic process"/>
    <property type="evidence" value="ECO:0007669"/>
    <property type="project" value="TreeGrafter"/>
</dbReference>
<dbReference type="GO" id="GO:0016208">
    <property type="term" value="F:AMP binding"/>
    <property type="evidence" value="ECO:0007669"/>
    <property type="project" value="TreeGrafter"/>
</dbReference>
<dbReference type="Proteomes" id="UP000315133">
    <property type="component" value="Unassembled WGS sequence"/>
</dbReference>
<feature type="domain" description="Phosphofructokinase" evidence="18">
    <location>
        <begin position="428"/>
        <end position="710"/>
    </location>
</feature>
<dbReference type="OrthoDB" id="9802503at2"/>
<evidence type="ECO:0000256" key="1">
    <source>
        <dbReference type="ARBA" id="ARBA00001946"/>
    </source>
</evidence>
<proteinExistence type="inferred from homology"/>
<dbReference type="SUPFAM" id="SSF53784">
    <property type="entry name" value="Phosphofructokinase"/>
    <property type="match status" value="2"/>
</dbReference>
<evidence type="ECO:0000313" key="19">
    <source>
        <dbReference type="EMBL" id="TQM97564.1"/>
    </source>
</evidence>
<comment type="cofactor">
    <cofactor evidence="1">
        <name>Mg(2+)</name>
        <dbReference type="ChEBI" id="CHEBI:18420"/>
    </cofactor>
</comment>
<protein>
    <recommendedName>
        <fullName evidence="5">6-phosphofructokinase</fullName>
        <ecNumber evidence="5">2.7.1.11</ecNumber>
    </recommendedName>
</protein>
<name>A0A543KR85_9MICO</name>
<accession>A0A543KR85</accession>
<dbReference type="PANTHER" id="PTHR13697:SF4">
    <property type="entry name" value="ATP-DEPENDENT 6-PHOSPHOFRUCTOKINASE"/>
    <property type="match status" value="1"/>
</dbReference>
<dbReference type="GO" id="GO:0006002">
    <property type="term" value="P:fructose 6-phosphate metabolic process"/>
    <property type="evidence" value="ECO:0007669"/>
    <property type="project" value="InterPro"/>
</dbReference>
<dbReference type="PANTHER" id="PTHR13697">
    <property type="entry name" value="PHOSPHOFRUCTOKINASE"/>
    <property type="match status" value="1"/>
</dbReference>
<evidence type="ECO:0000259" key="18">
    <source>
        <dbReference type="Pfam" id="PF00365"/>
    </source>
</evidence>
<keyword evidence="10" id="KW-0547">Nucleotide-binding</keyword>
<dbReference type="GO" id="GO:0005945">
    <property type="term" value="C:6-phosphofructokinase complex"/>
    <property type="evidence" value="ECO:0007669"/>
    <property type="project" value="TreeGrafter"/>
</dbReference>
<evidence type="ECO:0000256" key="4">
    <source>
        <dbReference type="ARBA" id="ARBA00004679"/>
    </source>
</evidence>
<comment type="caution">
    <text evidence="19">The sequence shown here is derived from an EMBL/GenBank/DDBJ whole genome shotgun (WGS) entry which is preliminary data.</text>
</comment>
<keyword evidence="9" id="KW-0479">Metal-binding</keyword>
<dbReference type="GO" id="GO:0070095">
    <property type="term" value="F:fructose-6-phosphate binding"/>
    <property type="evidence" value="ECO:0007669"/>
    <property type="project" value="TreeGrafter"/>
</dbReference>
<evidence type="ECO:0000256" key="7">
    <source>
        <dbReference type="ARBA" id="ARBA00022533"/>
    </source>
</evidence>
<comment type="similarity">
    <text evidence="15">Belongs to the phosphofructokinase type A (PFKA) family.</text>
</comment>
<keyword evidence="13" id="KW-0460">Magnesium</keyword>
<keyword evidence="14" id="KW-0324">Glycolysis</keyword>
<evidence type="ECO:0000256" key="13">
    <source>
        <dbReference type="ARBA" id="ARBA00022842"/>
    </source>
</evidence>
<dbReference type="GO" id="GO:0005524">
    <property type="term" value="F:ATP binding"/>
    <property type="evidence" value="ECO:0007669"/>
    <property type="project" value="UniProtKB-KW"/>
</dbReference>
<evidence type="ECO:0000256" key="15">
    <source>
        <dbReference type="ARBA" id="ARBA00038478"/>
    </source>
</evidence>
<evidence type="ECO:0000256" key="12">
    <source>
        <dbReference type="ARBA" id="ARBA00022840"/>
    </source>
</evidence>
<dbReference type="GO" id="GO:0048029">
    <property type="term" value="F:monosaccharide binding"/>
    <property type="evidence" value="ECO:0007669"/>
    <property type="project" value="TreeGrafter"/>
</dbReference>
<dbReference type="GO" id="GO:0042802">
    <property type="term" value="F:identical protein binding"/>
    <property type="evidence" value="ECO:0007669"/>
    <property type="project" value="TreeGrafter"/>
</dbReference>
<evidence type="ECO:0000256" key="2">
    <source>
        <dbReference type="ARBA" id="ARBA00002659"/>
    </source>
</evidence>
<keyword evidence="11 19" id="KW-0418">Kinase</keyword>
<evidence type="ECO:0000313" key="20">
    <source>
        <dbReference type="Proteomes" id="UP000315133"/>
    </source>
</evidence>
<dbReference type="FunFam" id="3.40.50.460:FF:000002">
    <property type="entry name" value="ATP-dependent 6-phosphofructokinase"/>
    <property type="match status" value="1"/>
</dbReference>
<dbReference type="Gene3D" id="3.40.50.450">
    <property type="match status" value="2"/>
</dbReference>
<evidence type="ECO:0000256" key="8">
    <source>
        <dbReference type="ARBA" id="ARBA00022679"/>
    </source>
</evidence>
<keyword evidence="7" id="KW-0021">Allosteric enzyme</keyword>
<evidence type="ECO:0000256" key="14">
    <source>
        <dbReference type="ARBA" id="ARBA00023152"/>
    </source>
</evidence>
<feature type="domain" description="Phosphofructokinase" evidence="18">
    <location>
        <begin position="21"/>
        <end position="326"/>
    </location>
</feature>
<evidence type="ECO:0000256" key="5">
    <source>
        <dbReference type="ARBA" id="ARBA00012055"/>
    </source>
</evidence>
<reference evidence="19 20" key="1">
    <citation type="submission" date="2019-06" db="EMBL/GenBank/DDBJ databases">
        <title>Sequencing the genomes of 1000 actinobacteria strains.</title>
        <authorList>
            <person name="Klenk H.-P."/>
        </authorList>
    </citation>
    <scope>NUCLEOTIDE SEQUENCE [LARGE SCALE GENOMIC DNA]</scope>
    <source>
        <strain evidence="19 20">DSM 12362</strain>
    </source>
</reference>
<comment type="subcellular location">
    <subcellularLocation>
        <location evidence="3">Cytoplasm</location>
    </subcellularLocation>
</comment>
<dbReference type="GO" id="GO:0046872">
    <property type="term" value="F:metal ion binding"/>
    <property type="evidence" value="ECO:0007669"/>
    <property type="project" value="UniProtKB-KW"/>
</dbReference>
<dbReference type="InterPro" id="IPR000023">
    <property type="entry name" value="Phosphofructokinase_dom"/>
</dbReference>
<gene>
    <name evidence="19" type="ORF">FB476_2477</name>
</gene>
<dbReference type="AlphaFoldDB" id="A0A543KR85"/>
<dbReference type="InterPro" id="IPR015912">
    <property type="entry name" value="Phosphofructokinase_CS"/>
</dbReference>
<dbReference type="Gene3D" id="3.40.50.460">
    <property type="entry name" value="Phosphofructokinase domain"/>
    <property type="match status" value="2"/>
</dbReference>